<dbReference type="InterPro" id="IPR011129">
    <property type="entry name" value="CSD"/>
</dbReference>
<dbReference type="PROSITE" id="PS00352">
    <property type="entry name" value="CSD_1"/>
    <property type="match status" value="1"/>
</dbReference>
<evidence type="ECO:0000256" key="1">
    <source>
        <dbReference type="SAM" id="MobiDB-lite"/>
    </source>
</evidence>
<proteinExistence type="predicted"/>
<dbReference type="Pfam" id="PF00313">
    <property type="entry name" value="CSD"/>
    <property type="match status" value="1"/>
</dbReference>
<evidence type="ECO:0000313" key="5">
    <source>
        <dbReference type="WBParaSite" id="SBAD_0000071701-mRNA-1"/>
    </source>
</evidence>
<reference evidence="3 4" key="2">
    <citation type="submission" date="2018-11" db="EMBL/GenBank/DDBJ databases">
        <authorList>
            <consortium name="Pathogen Informatics"/>
        </authorList>
    </citation>
    <scope>NUCLEOTIDE SEQUENCE [LARGE SCALE GENOMIC DNA]</scope>
</reference>
<evidence type="ECO:0000313" key="4">
    <source>
        <dbReference type="Proteomes" id="UP000270296"/>
    </source>
</evidence>
<name>A0A183IAQ0_9BILA</name>
<dbReference type="PRINTS" id="PR00050">
    <property type="entry name" value="COLDSHOCK"/>
</dbReference>
<feature type="region of interest" description="Disordered" evidence="1">
    <location>
        <begin position="84"/>
        <end position="109"/>
    </location>
</feature>
<organism evidence="5">
    <name type="scientific">Soboliphyme baturini</name>
    <dbReference type="NCBI Taxonomy" id="241478"/>
    <lineage>
        <taxon>Eukaryota</taxon>
        <taxon>Metazoa</taxon>
        <taxon>Ecdysozoa</taxon>
        <taxon>Nematoda</taxon>
        <taxon>Enoplea</taxon>
        <taxon>Dorylaimia</taxon>
        <taxon>Dioctophymatida</taxon>
        <taxon>Dioctophymatoidea</taxon>
        <taxon>Soboliphymatidae</taxon>
        <taxon>Soboliphyme</taxon>
    </lineage>
</organism>
<dbReference type="FunFam" id="2.40.50.140:FF:000274">
    <property type="entry name" value="Mitochondrial RNA binding protein"/>
    <property type="match status" value="1"/>
</dbReference>
<dbReference type="PANTHER" id="PTHR11544">
    <property type="entry name" value="COLD SHOCK DOMAIN CONTAINING PROTEINS"/>
    <property type="match status" value="1"/>
</dbReference>
<sequence>SEPDDSAANKQQIKKKVIANGVSGKVKWFNVKNGYGFISCIDTSEDIFVHQTAITKNNLNKYLRSLEDNEEVEFDVVEGQKEPEAVNFTGPGGAPVKGSRYAANRNQRRRPFRGQYFRRRPYPGREMDPATLVVITAKMKKWR</sequence>
<dbReference type="SMART" id="SM00357">
    <property type="entry name" value="CSP"/>
    <property type="match status" value="1"/>
</dbReference>
<protein>
    <submittedName>
        <fullName evidence="5">CSD_1 domain-containing protein</fullName>
    </submittedName>
</protein>
<dbReference type="EMBL" id="UZAM01003042">
    <property type="protein sequence ID" value="VDO87262.1"/>
    <property type="molecule type" value="Genomic_DNA"/>
</dbReference>
<dbReference type="CDD" id="cd04458">
    <property type="entry name" value="CSP_CDS"/>
    <property type="match status" value="1"/>
</dbReference>
<gene>
    <name evidence="3" type="ORF">SBAD_LOCUS694</name>
</gene>
<dbReference type="WBParaSite" id="SBAD_0000071701-mRNA-1">
    <property type="protein sequence ID" value="SBAD_0000071701-mRNA-1"/>
    <property type="gene ID" value="SBAD_0000071701"/>
</dbReference>
<dbReference type="Proteomes" id="UP000270296">
    <property type="component" value="Unassembled WGS sequence"/>
</dbReference>
<dbReference type="InterPro" id="IPR019844">
    <property type="entry name" value="CSD_CS"/>
</dbReference>
<dbReference type="SUPFAM" id="SSF50249">
    <property type="entry name" value="Nucleic acid-binding proteins"/>
    <property type="match status" value="1"/>
</dbReference>
<dbReference type="InterPro" id="IPR012340">
    <property type="entry name" value="NA-bd_OB-fold"/>
</dbReference>
<dbReference type="PROSITE" id="PS51857">
    <property type="entry name" value="CSD_2"/>
    <property type="match status" value="1"/>
</dbReference>
<evidence type="ECO:0000259" key="2">
    <source>
        <dbReference type="PROSITE" id="PS51857"/>
    </source>
</evidence>
<dbReference type="GO" id="GO:0003676">
    <property type="term" value="F:nucleic acid binding"/>
    <property type="evidence" value="ECO:0007669"/>
    <property type="project" value="InterPro"/>
</dbReference>
<dbReference type="Gene3D" id="2.40.50.140">
    <property type="entry name" value="Nucleic acid-binding proteins"/>
    <property type="match status" value="1"/>
</dbReference>
<evidence type="ECO:0000313" key="3">
    <source>
        <dbReference type="EMBL" id="VDO87262.1"/>
    </source>
</evidence>
<accession>A0A183IAQ0</accession>
<reference evidence="5" key="1">
    <citation type="submission" date="2016-06" db="UniProtKB">
        <authorList>
            <consortium name="WormBaseParasite"/>
        </authorList>
    </citation>
    <scope>IDENTIFICATION</scope>
</reference>
<feature type="domain" description="CSD" evidence="2">
    <location>
        <begin position="21"/>
        <end position="90"/>
    </location>
</feature>
<dbReference type="InterPro" id="IPR002059">
    <property type="entry name" value="CSP_DNA-bd"/>
</dbReference>
<dbReference type="AlphaFoldDB" id="A0A183IAQ0"/>
<keyword evidence="4" id="KW-1185">Reference proteome</keyword>
<dbReference type="OrthoDB" id="203339at2759"/>
<dbReference type="InterPro" id="IPR050181">
    <property type="entry name" value="Cold_shock_domain"/>
</dbReference>